<name>A0A182PCS2_9DIPT</name>
<proteinExistence type="predicted"/>
<dbReference type="VEuPathDB" id="VectorBase:AEPI004727"/>
<evidence type="ECO:0000313" key="3">
    <source>
        <dbReference type="Proteomes" id="UP000075885"/>
    </source>
</evidence>
<dbReference type="EnsemblMetazoa" id="AEPI004727-RA">
    <property type="protein sequence ID" value="AEPI004727-PA"/>
    <property type="gene ID" value="AEPI004727"/>
</dbReference>
<reference evidence="2" key="2">
    <citation type="submission" date="2020-05" db="UniProtKB">
        <authorList>
            <consortium name="EnsemblMetazoa"/>
        </authorList>
    </citation>
    <scope>IDENTIFICATION</scope>
    <source>
        <strain evidence="2">Epiroticus2</strain>
    </source>
</reference>
<organism evidence="2 3">
    <name type="scientific">Anopheles epiroticus</name>
    <dbReference type="NCBI Taxonomy" id="199890"/>
    <lineage>
        <taxon>Eukaryota</taxon>
        <taxon>Metazoa</taxon>
        <taxon>Ecdysozoa</taxon>
        <taxon>Arthropoda</taxon>
        <taxon>Hexapoda</taxon>
        <taxon>Insecta</taxon>
        <taxon>Pterygota</taxon>
        <taxon>Neoptera</taxon>
        <taxon>Endopterygota</taxon>
        <taxon>Diptera</taxon>
        <taxon>Nematocera</taxon>
        <taxon>Culicoidea</taxon>
        <taxon>Culicidae</taxon>
        <taxon>Anophelinae</taxon>
        <taxon>Anopheles</taxon>
    </lineage>
</organism>
<protein>
    <submittedName>
        <fullName evidence="2">Uncharacterized protein</fullName>
    </submittedName>
</protein>
<reference evidence="3" key="1">
    <citation type="submission" date="2013-03" db="EMBL/GenBank/DDBJ databases">
        <title>The Genome Sequence of Anopheles epiroticus epiroticus2.</title>
        <authorList>
            <consortium name="The Broad Institute Genomics Platform"/>
            <person name="Neafsey D.E."/>
            <person name="Howell P."/>
            <person name="Walker B."/>
            <person name="Young S.K."/>
            <person name="Zeng Q."/>
            <person name="Gargeya S."/>
            <person name="Fitzgerald M."/>
            <person name="Haas B."/>
            <person name="Abouelleil A."/>
            <person name="Allen A.W."/>
            <person name="Alvarado L."/>
            <person name="Arachchi H.M."/>
            <person name="Berlin A.M."/>
            <person name="Chapman S.B."/>
            <person name="Gainer-Dewar J."/>
            <person name="Goldberg J."/>
            <person name="Griggs A."/>
            <person name="Gujja S."/>
            <person name="Hansen M."/>
            <person name="Howarth C."/>
            <person name="Imamovic A."/>
            <person name="Ireland A."/>
            <person name="Larimer J."/>
            <person name="McCowan C."/>
            <person name="Murphy C."/>
            <person name="Pearson M."/>
            <person name="Poon T.W."/>
            <person name="Priest M."/>
            <person name="Roberts A."/>
            <person name="Saif S."/>
            <person name="Shea T."/>
            <person name="Sisk P."/>
            <person name="Sykes S."/>
            <person name="Wortman J."/>
            <person name="Nusbaum C."/>
            <person name="Birren B."/>
        </authorList>
    </citation>
    <scope>NUCLEOTIDE SEQUENCE [LARGE SCALE GENOMIC DNA]</scope>
    <source>
        <strain evidence="3">Epiroticus2</strain>
    </source>
</reference>
<feature type="region of interest" description="Disordered" evidence="1">
    <location>
        <begin position="20"/>
        <end position="51"/>
    </location>
</feature>
<feature type="compositionally biased region" description="Polar residues" evidence="1">
    <location>
        <begin position="24"/>
        <end position="35"/>
    </location>
</feature>
<dbReference type="AlphaFoldDB" id="A0A182PCS2"/>
<evidence type="ECO:0000256" key="1">
    <source>
        <dbReference type="SAM" id="MobiDB-lite"/>
    </source>
</evidence>
<dbReference type="Proteomes" id="UP000075885">
    <property type="component" value="Unassembled WGS sequence"/>
</dbReference>
<keyword evidence="3" id="KW-1185">Reference proteome</keyword>
<sequence>MVRSWVRTGRQLQCPRKLVRNTRRSNSLSQASITEVNRRQTIRGRSRTNEANRRTAISVIGTSQYRSVHLRISCRASRVIVAIIIVHVKPVIGKS</sequence>
<evidence type="ECO:0000313" key="2">
    <source>
        <dbReference type="EnsemblMetazoa" id="AEPI004727-PA"/>
    </source>
</evidence>
<accession>A0A182PCS2</accession>